<gene>
    <name evidence="2" type="ORF">SDC9_107035</name>
</gene>
<accession>A0A645B453</accession>
<reference evidence="2" key="1">
    <citation type="submission" date="2019-08" db="EMBL/GenBank/DDBJ databases">
        <authorList>
            <person name="Kucharzyk K."/>
            <person name="Murdoch R.W."/>
            <person name="Higgins S."/>
            <person name="Loffler F."/>
        </authorList>
    </citation>
    <scope>NUCLEOTIDE SEQUENCE</scope>
</reference>
<proteinExistence type="predicted"/>
<dbReference type="InterPro" id="IPR057727">
    <property type="entry name" value="WCX_dom"/>
</dbReference>
<sequence length="86" mass="9861">MFGGEEVTLEALFDNSLLGVVIDRFGEKTIIHKYDQDNFMAIVRVQISPPFLGWIFQFGNKVKILSPDNVKNKLVEYCREVEGSYC</sequence>
<organism evidence="2">
    <name type="scientific">bioreactor metagenome</name>
    <dbReference type="NCBI Taxonomy" id="1076179"/>
    <lineage>
        <taxon>unclassified sequences</taxon>
        <taxon>metagenomes</taxon>
        <taxon>ecological metagenomes</taxon>
    </lineage>
</organism>
<dbReference type="Pfam" id="PF25583">
    <property type="entry name" value="WCX"/>
    <property type="match status" value="1"/>
</dbReference>
<dbReference type="EMBL" id="VSSQ01017672">
    <property type="protein sequence ID" value="MPM60187.1"/>
    <property type="molecule type" value="Genomic_DNA"/>
</dbReference>
<dbReference type="AlphaFoldDB" id="A0A645B453"/>
<protein>
    <recommendedName>
        <fullName evidence="1">WCX domain-containing protein</fullName>
    </recommendedName>
</protein>
<evidence type="ECO:0000259" key="1">
    <source>
        <dbReference type="Pfam" id="PF25583"/>
    </source>
</evidence>
<comment type="caution">
    <text evidence="2">The sequence shown here is derived from an EMBL/GenBank/DDBJ whole genome shotgun (WGS) entry which is preliminary data.</text>
</comment>
<feature type="domain" description="WCX" evidence="1">
    <location>
        <begin position="6"/>
        <end position="80"/>
    </location>
</feature>
<name>A0A645B453_9ZZZZ</name>
<evidence type="ECO:0000313" key="2">
    <source>
        <dbReference type="EMBL" id="MPM60187.1"/>
    </source>
</evidence>